<name>A0A812K502_SYMPI</name>
<feature type="domain" description="Reverse transcriptase" evidence="1">
    <location>
        <begin position="1"/>
        <end position="191"/>
    </location>
</feature>
<dbReference type="PROSITE" id="PS50878">
    <property type="entry name" value="RT_POL"/>
    <property type="match status" value="1"/>
</dbReference>
<organism evidence="2 3">
    <name type="scientific">Symbiodinium pilosum</name>
    <name type="common">Dinoflagellate</name>
    <dbReference type="NCBI Taxonomy" id="2952"/>
    <lineage>
        <taxon>Eukaryota</taxon>
        <taxon>Sar</taxon>
        <taxon>Alveolata</taxon>
        <taxon>Dinophyceae</taxon>
        <taxon>Suessiales</taxon>
        <taxon>Symbiodiniaceae</taxon>
        <taxon>Symbiodinium</taxon>
    </lineage>
</organism>
<evidence type="ECO:0000313" key="3">
    <source>
        <dbReference type="Proteomes" id="UP000649617"/>
    </source>
</evidence>
<dbReference type="EMBL" id="CAJNIZ010003291">
    <property type="protein sequence ID" value="CAE7220789.1"/>
    <property type="molecule type" value="Genomic_DNA"/>
</dbReference>
<dbReference type="OrthoDB" id="437299at2759"/>
<dbReference type="Pfam" id="PF00078">
    <property type="entry name" value="RVT_1"/>
    <property type="match status" value="1"/>
</dbReference>
<dbReference type="InterPro" id="IPR000477">
    <property type="entry name" value="RT_dom"/>
</dbReference>
<keyword evidence="3" id="KW-1185">Reference proteome</keyword>
<comment type="caution">
    <text evidence="2">The sequence shown here is derived from an EMBL/GenBank/DDBJ whole genome shotgun (WGS) entry which is preliminary data.</text>
</comment>
<reference evidence="2" key="1">
    <citation type="submission" date="2021-02" db="EMBL/GenBank/DDBJ databases">
        <authorList>
            <person name="Dougan E. K."/>
            <person name="Rhodes N."/>
            <person name="Thang M."/>
            <person name="Chan C."/>
        </authorList>
    </citation>
    <scope>NUCLEOTIDE SEQUENCE</scope>
</reference>
<accession>A0A812K502</accession>
<sequence length="457" mass="48787">MVGSDLLLWGSFSGDRQASSSQKVLVKLDFANAFNSVQRDAVLQQVVDHFPALSRWATWCYRQPTRLQFGDRVLSSSSGVQQGDPLGPLLFAAALQPLARELRSRPLDLAIHFLDDGVLAGDLAAVSAALTEVQLRAAEIGLVLNLSKCEVVVFGAVDETTLRAHFPNAFLQNPDGSGKVLRNFEFLGAAIGDAAYIQAHTAARTAKAGELLDMLADLEDPQVGLRLLRACGLFSDDHSMRCNPAMAQVAALTSFDDMVRRCFSGLTGIHATAAQWGQAARGFAQAGVGARAFLSAVPFGHTRMEPAAFVTELRVRLGIAEAGTQRHNALRDLDTHIGRRRPADVYLPALAGSPAALDFATGAAAAAYARHKEAHLNTAEACERQGVVFVPMVVETTGTWDAGASIVIKHIARAVAAISGDDPDKTHATMLQELCVAVRAYRARAALRRRSDAISSG</sequence>
<protein>
    <recommendedName>
        <fullName evidence="1">Reverse transcriptase domain-containing protein</fullName>
    </recommendedName>
</protein>
<dbReference type="Proteomes" id="UP000649617">
    <property type="component" value="Unassembled WGS sequence"/>
</dbReference>
<proteinExistence type="predicted"/>
<evidence type="ECO:0000313" key="2">
    <source>
        <dbReference type="EMBL" id="CAE7220789.1"/>
    </source>
</evidence>
<gene>
    <name evidence="2" type="ORF">SPIL2461_LOCUS2896</name>
</gene>
<dbReference type="AlphaFoldDB" id="A0A812K502"/>
<dbReference type="PANTHER" id="PTHR48462:SF1">
    <property type="entry name" value="PROTEIN, PUTATIVE-RELATED"/>
    <property type="match status" value="1"/>
</dbReference>
<evidence type="ECO:0000259" key="1">
    <source>
        <dbReference type="PROSITE" id="PS50878"/>
    </source>
</evidence>
<dbReference type="PANTHER" id="PTHR48462">
    <property type="entry name" value="PROTEIN, PUTATIVE-RELATED"/>
    <property type="match status" value="1"/>
</dbReference>